<accession>A0A9W7F6W4</accession>
<reference evidence="1" key="1">
    <citation type="submission" date="2022-07" db="EMBL/GenBank/DDBJ databases">
        <title>Genome analysis of Parmales, a sister group of diatoms, reveals the evolutionary specialization of diatoms from phago-mixotrophs to photoautotrophs.</title>
        <authorList>
            <person name="Ban H."/>
            <person name="Sato S."/>
            <person name="Yoshikawa S."/>
            <person name="Kazumasa Y."/>
            <person name="Nakamura Y."/>
            <person name="Ichinomiya M."/>
            <person name="Saitoh K."/>
            <person name="Sato N."/>
            <person name="Blanc-Mathieu R."/>
            <person name="Endo H."/>
            <person name="Kuwata A."/>
            <person name="Ogata H."/>
        </authorList>
    </citation>
    <scope>NUCLEOTIDE SEQUENCE</scope>
</reference>
<keyword evidence="2" id="KW-1185">Reference proteome</keyword>
<name>A0A9W7F6W4_9STRA</name>
<evidence type="ECO:0000313" key="1">
    <source>
        <dbReference type="EMBL" id="GMI05605.1"/>
    </source>
</evidence>
<proteinExistence type="predicted"/>
<feature type="non-terminal residue" evidence="1">
    <location>
        <position position="1"/>
    </location>
</feature>
<evidence type="ECO:0000313" key="2">
    <source>
        <dbReference type="Proteomes" id="UP001165082"/>
    </source>
</evidence>
<gene>
    <name evidence="1" type="ORF">TrRE_jg7038</name>
</gene>
<comment type="caution">
    <text evidence="1">The sequence shown here is derived from an EMBL/GenBank/DDBJ whole genome shotgun (WGS) entry which is preliminary data.</text>
</comment>
<dbReference type="Proteomes" id="UP001165082">
    <property type="component" value="Unassembled WGS sequence"/>
</dbReference>
<dbReference type="AlphaFoldDB" id="A0A9W7F6W4"/>
<protein>
    <submittedName>
        <fullName evidence="1">Uncharacterized protein</fullName>
    </submittedName>
</protein>
<organism evidence="1 2">
    <name type="scientific">Triparma retinervis</name>
    <dbReference type="NCBI Taxonomy" id="2557542"/>
    <lineage>
        <taxon>Eukaryota</taxon>
        <taxon>Sar</taxon>
        <taxon>Stramenopiles</taxon>
        <taxon>Ochrophyta</taxon>
        <taxon>Bolidophyceae</taxon>
        <taxon>Parmales</taxon>
        <taxon>Triparmaceae</taxon>
        <taxon>Triparma</taxon>
    </lineage>
</organism>
<dbReference type="EMBL" id="BRXZ01000122">
    <property type="protein sequence ID" value="GMI05605.1"/>
    <property type="molecule type" value="Genomic_DNA"/>
</dbReference>
<sequence length="23" mass="2518">QTLNSISTLSSSMVYVVGCYYSD</sequence>